<dbReference type="InterPro" id="IPR036770">
    <property type="entry name" value="Ankyrin_rpt-contain_sf"/>
</dbReference>
<comment type="domain">
    <text evidence="8">The DHHC domain is required for palmitoyltransferase activity.</text>
</comment>
<keyword evidence="4 8" id="KW-1133">Transmembrane helix</keyword>
<keyword evidence="8" id="KW-0012">Acyltransferase</keyword>
<keyword evidence="3" id="KW-0677">Repeat</keyword>
<dbReference type="SUPFAM" id="SSF48403">
    <property type="entry name" value="Ankyrin repeat"/>
    <property type="match status" value="1"/>
</dbReference>
<dbReference type="PROSITE" id="PS50088">
    <property type="entry name" value="ANK_REPEAT"/>
    <property type="match status" value="2"/>
</dbReference>
<accession>A0A7S3ZVJ9</accession>
<evidence type="ECO:0000256" key="3">
    <source>
        <dbReference type="ARBA" id="ARBA00022737"/>
    </source>
</evidence>
<keyword evidence="5 7" id="KW-0040">ANK repeat</keyword>
<evidence type="ECO:0000313" key="10">
    <source>
        <dbReference type="EMBL" id="CAE0695445.1"/>
    </source>
</evidence>
<proteinExistence type="inferred from homology"/>
<feature type="repeat" description="ANK" evidence="7">
    <location>
        <begin position="202"/>
        <end position="235"/>
    </location>
</feature>
<dbReference type="EC" id="2.3.1.225" evidence="8"/>
<comment type="catalytic activity">
    <reaction evidence="8">
        <text>L-cysteinyl-[protein] + hexadecanoyl-CoA = S-hexadecanoyl-L-cysteinyl-[protein] + CoA</text>
        <dbReference type="Rhea" id="RHEA:36683"/>
        <dbReference type="Rhea" id="RHEA-COMP:10131"/>
        <dbReference type="Rhea" id="RHEA-COMP:11032"/>
        <dbReference type="ChEBI" id="CHEBI:29950"/>
        <dbReference type="ChEBI" id="CHEBI:57287"/>
        <dbReference type="ChEBI" id="CHEBI:57379"/>
        <dbReference type="ChEBI" id="CHEBI:74151"/>
        <dbReference type="EC" id="2.3.1.225"/>
    </reaction>
</comment>
<dbReference type="GO" id="GO:0019706">
    <property type="term" value="F:protein-cysteine S-palmitoyltransferase activity"/>
    <property type="evidence" value="ECO:0007669"/>
    <property type="project" value="UniProtKB-EC"/>
</dbReference>
<dbReference type="Pfam" id="PF13637">
    <property type="entry name" value="Ank_4"/>
    <property type="match status" value="1"/>
</dbReference>
<dbReference type="PROSITE" id="PS50216">
    <property type="entry name" value="DHHC"/>
    <property type="match status" value="1"/>
</dbReference>
<evidence type="ECO:0000256" key="7">
    <source>
        <dbReference type="PROSITE-ProRule" id="PRU00023"/>
    </source>
</evidence>
<protein>
    <recommendedName>
        <fullName evidence="8">Palmitoyltransferase</fullName>
        <ecNumber evidence="8">2.3.1.225</ecNumber>
    </recommendedName>
</protein>
<dbReference type="PROSITE" id="PS50297">
    <property type="entry name" value="ANK_REP_REGION"/>
    <property type="match status" value="2"/>
</dbReference>
<feature type="transmembrane region" description="Helical" evidence="8">
    <location>
        <begin position="329"/>
        <end position="349"/>
    </location>
</feature>
<feature type="transmembrane region" description="Helical" evidence="8">
    <location>
        <begin position="519"/>
        <end position="540"/>
    </location>
</feature>
<dbReference type="EMBL" id="HBIW01012675">
    <property type="protein sequence ID" value="CAE0695445.1"/>
    <property type="molecule type" value="Transcribed_RNA"/>
</dbReference>
<reference evidence="10" key="1">
    <citation type="submission" date="2021-01" db="EMBL/GenBank/DDBJ databases">
        <authorList>
            <person name="Corre E."/>
            <person name="Pelletier E."/>
            <person name="Niang G."/>
            <person name="Scheremetjew M."/>
            <person name="Finn R."/>
            <person name="Kale V."/>
            <person name="Holt S."/>
            <person name="Cochrane G."/>
            <person name="Meng A."/>
            <person name="Brown T."/>
            <person name="Cohen L."/>
        </authorList>
    </citation>
    <scope>NUCLEOTIDE SEQUENCE</scope>
    <source>
        <strain evidence="10">CCMP1756</strain>
    </source>
</reference>
<sequence length="581" mass="62872">MAEDPLTTPAVAGEIVAGEGSIINDARAAAQYGRADEIAAFLDDGKLTPDAKDEDGCSLLQWAAINGRDNVVRLLLERGADCNAVGGVLEENALQWACRQGRSSCAVLLRESGGDPTHRGKEGGTAVHLCCRYGQVAILAFLIARDDAPPSVQRGLVDLPDGNGMTPLMVCCEWYWSRPKKALDCLRLLLAFGASATFADKQQRTPLHVAAKRGVEAKALELLIEKGASCEAEDSEGHTAAKVAEQAGHSSCARHIRTLASTSSKRRPWTTARKNEDVEAPLVERMAPLKPLPFAVELRSGPLACRDALYGLGTPCIVLLGGPSLIARYGWHVGMGCSVVSAFSFAFLAPRDAPRYGHCGFAVGSVLAIVRSFFLVEDVGIGLVVLYAVLVSCLLGALGMTALSDPGVVCADDDRAAKIVDLARRDRLSEKTFCPTCLIQRPARAKHDPTLKRCVRRFDHYCPFVATVVGERNYRYFYAFLVFCVLAISLHLLLVLPLVRLCDDVQGKYVCLFPAKNAPVFIGTLLAILHDVWIACMLIMHSSLVCTDQTTYEQMHGKEGDECSQQNCRKVLSPEPLTEDS</sequence>
<evidence type="ECO:0000256" key="5">
    <source>
        <dbReference type="ARBA" id="ARBA00023043"/>
    </source>
</evidence>
<keyword evidence="8" id="KW-0808">Transferase</keyword>
<dbReference type="AlphaFoldDB" id="A0A7S3ZVJ9"/>
<keyword evidence="2 8" id="KW-0812">Transmembrane</keyword>
<organism evidence="10">
    <name type="scientific">Pelagomonas calceolata</name>
    <dbReference type="NCBI Taxonomy" id="35677"/>
    <lineage>
        <taxon>Eukaryota</taxon>
        <taxon>Sar</taxon>
        <taxon>Stramenopiles</taxon>
        <taxon>Ochrophyta</taxon>
        <taxon>Pelagophyceae</taxon>
        <taxon>Pelagomonadales</taxon>
        <taxon>Pelagomonadaceae</taxon>
        <taxon>Pelagomonas</taxon>
    </lineage>
</organism>
<evidence type="ECO:0000256" key="8">
    <source>
        <dbReference type="RuleBase" id="RU079119"/>
    </source>
</evidence>
<evidence type="ECO:0000256" key="2">
    <source>
        <dbReference type="ARBA" id="ARBA00022692"/>
    </source>
</evidence>
<dbReference type="GO" id="GO:0016020">
    <property type="term" value="C:membrane"/>
    <property type="evidence" value="ECO:0007669"/>
    <property type="project" value="UniProtKB-SubCell"/>
</dbReference>
<evidence type="ECO:0000256" key="1">
    <source>
        <dbReference type="ARBA" id="ARBA00004141"/>
    </source>
</evidence>
<dbReference type="SMART" id="SM00248">
    <property type="entry name" value="ANK"/>
    <property type="match status" value="5"/>
</dbReference>
<dbReference type="InterPro" id="IPR001594">
    <property type="entry name" value="Palmitoyltrfase_DHHC"/>
</dbReference>
<feature type="transmembrane region" description="Helical" evidence="8">
    <location>
        <begin position="356"/>
        <end position="374"/>
    </location>
</feature>
<feature type="transmembrane region" description="Helical" evidence="8">
    <location>
        <begin position="476"/>
        <end position="499"/>
    </location>
</feature>
<feature type="domain" description="Palmitoyltransferase DHHC" evidence="9">
    <location>
        <begin position="430"/>
        <end position="556"/>
    </location>
</feature>
<dbReference type="Pfam" id="PF12796">
    <property type="entry name" value="Ank_2"/>
    <property type="match status" value="1"/>
</dbReference>
<evidence type="ECO:0000256" key="6">
    <source>
        <dbReference type="ARBA" id="ARBA00023136"/>
    </source>
</evidence>
<dbReference type="Gene3D" id="1.25.40.20">
    <property type="entry name" value="Ankyrin repeat-containing domain"/>
    <property type="match status" value="1"/>
</dbReference>
<evidence type="ECO:0000256" key="4">
    <source>
        <dbReference type="ARBA" id="ARBA00022989"/>
    </source>
</evidence>
<evidence type="ECO:0000259" key="9">
    <source>
        <dbReference type="Pfam" id="PF01529"/>
    </source>
</evidence>
<gene>
    <name evidence="10" type="ORF">PCAL00307_LOCUS10881</name>
</gene>
<comment type="subcellular location">
    <subcellularLocation>
        <location evidence="1">Membrane</location>
        <topology evidence="1">Multi-pass membrane protein</topology>
    </subcellularLocation>
</comment>
<feature type="transmembrane region" description="Helical" evidence="8">
    <location>
        <begin position="380"/>
        <end position="398"/>
    </location>
</feature>
<dbReference type="PANTHER" id="PTHR24161:SF85">
    <property type="entry name" value="PALMITOYLTRANSFERASE HIP14"/>
    <property type="match status" value="1"/>
</dbReference>
<dbReference type="PANTHER" id="PTHR24161">
    <property type="entry name" value="ANK_REP_REGION DOMAIN-CONTAINING PROTEIN-RELATED"/>
    <property type="match status" value="1"/>
</dbReference>
<keyword evidence="6 8" id="KW-0472">Membrane</keyword>
<dbReference type="Pfam" id="PF01529">
    <property type="entry name" value="DHHC"/>
    <property type="match status" value="1"/>
</dbReference>
<dbReference type="InterPro" id="IPR002110">
    <property type="entry name" value="Ankyrin_rpt"/>
</dbReference>
<feature type="repeat" description="ANK" evidence="7">
    <location>
        <begin position="55"/>
        <end position="87"/>
    </location>
</feature>
<name>A0A7S3ZVJ9_9STRA</name>
<comment type="similarity">
    <text evidence="8">Belongs to the DHHC palmitoyltransferase family.</text>
</comment>